<organism evidence="1 2">
    <name type="scientific">Fasciolopsis buskii</name>
    <dbReference type="NCBI Taxonomy" id="27845"/>
    <lineage>
        <taxon>Eukaryota</taxon>
        <taxon>Metazoa</taxon>
        <taxon>Spiralia</taxon>
        <taxon>Lophotrochozoa</taxon>
        <taxon>Platyhelminthes</taxon>
        <taxon>Trematoda</taxon>
        <taxon>Digenea</taxon>
        <taxon>Plagiorchiida</taxon>
        <taxon>Echinostomata</taxon>
        <taxon>Echinostomatoidea</taxon>
        <taxon>Fasciolidae</taxon>
        <taxon>Fasciolopsis</taxon>
    </lineage>
</organism>
<keyword evidence="2" id="KW-1185">Reference proteome</keyword>
<proteinExistence type="predicted"/>
<reference evidence="1" key="1">
    <citation type="submission" date="2019-05" db="EMBL/GenBank/DDBJ databases">
        <title>Annotation for the trematode Fasciolopsis buski.</title>
        <authorList>
            <person name="Choi Y.-J."/>
        </authorList>
    </citation>
    <scope>NUCLEOTIDE SEQUENCE</scope>
    <source>
        <strain evidence="1">HT</strain>
        <tissue evidence="1">Whole worm</tissue>
    </source>
</reference>
<dbReference type="OrthoDB" id="73209at2759"/>
<protein>
    <submittedName>
        <fullName evidence="1">Uncharacterized protein</fullName>
    </submittedName>
</protein>
<gene>
    <name evidence="1" type="ORF">FBUS_10897</name>
</gene>
<comment type="caution">
    <text evidence="1">The sequence shown here is derived from an EMBL/GenBank/DDBJ whole genome shotgun (WGS) entry which is preliminary data.</text>
</comment>
<accession>A0A8E0RN06</accession>
<dbReference type="AlphaFoldDB" id="A0A8E0RN06"/>
<name>A0A8E0RN06_9TREM</name>
<evidence type="ECO:0000313" key="2">
    <source>
        <dbReference type="Proteomes" id="UP000728185"/>
    </source>
</evidence>
<evidence type="ECO:0000313" key="1">
    <source>
        <dbReference type="EMBL" id="KAA0186186.1"/>
    </source>
</evidence>
<sequence>MLVHLTISPTRSFINPNFYPVADEWPTHFVWMTLITARSSELLEFLSQTLNLSLPTNPPTSVPFSQSQKLNTFLLSWYPNGFTLPTSLPHLWLPDCDFTVPESNSSTVQFTTHSWLPPDSQFTSPRRSHSSGPFCRFESHQATKLTWAKLQTAVPLIHNLVSHMRLSQSEYDELLNSVSCFLGRYDFVLSLP</sequence>
<dbReference type="EMBL" id="LUCM01009897">
    <property type="protein sequence ID" value="KAA0186186.1"/>
    <property type="molecule type" value="Genomic_DNA"/>
</dbReference>
<dbReference type="Proteomes" id="UP000728185">
    <property type="component" value="Unassembled WGS sequence"/>
</dbReference>